<reference evidence="2 3" key="1">
    <citation type="submission" date="2020-08" db="EMBL/GenBank/DDBJ databases">
        <title>Sequencing the genomes of 1000 actinobacteria strains.</title>
        <authorList>
            <person name="Klenk H.-P."/>
        </authorList>
    </citation>
    <scope>NUCLEOTIDE SEQUENCE [LARGE SCALE GENOMIC DNA]</scope>
    <source>
        <strain evidence="2 3">DSM 44320</strain>
    </source>
</reference>
<sequence>MATARDGGSGGERLLRVGNIHDVCHTVCRLWVKSRLGAGCFGFRIHFSHPRGPRPVGSSASGGAYSDDRRLSSCCEALAVRLSHLDSRRRVLRHADGPIFLRSPGRRRASPSVWPGSGSAAPTARYGKGPTAGNAPAPRADASSSRPIALDEQEVETVWLERPAPPGRPARRTAAGSARPRRHRGRREIRPGANVRSERTAMRRALRLLGFTTDLPVRVVAAPDLRDPSGEDAAAGRGRHAGAGQHGVGGS</sequence>
<proteinExistence type="predicted"/>
<feature type="compositionally biased region" description="Low complexity" evidence="1">
    <location>
        <begin position="135"/>
        <end position="148"/>
    </location>
</feature>
<keyword evidence="3" id="KW-1185">Reference proteome</keyword>
<evidence type="ECO:0000313" key="2">
    <source>
        <dbReference type="EMBL" id="MBB3733055.1"/>
    </source>
</evidence>
<feature type="region of interest" description="Disordered" evidence="1">
    <location>
        <begin position="223"/>
        <end position="251"/>
    </location>
</feature>
<gene>
    <name evidence="2" type="ORF">FHR33_009002</name>
</gene>
<feature type="region of interest" description="Disordered" evidence="1">
    <location>
        <begin position="100"/>
        <end position="198"/>
    </location>
</feature>
<accession>A0A7W5VG50</accession>
<name>A0A7W5VG50_9ACTN</name>
<evidence type="ECO:0000256" key="1">
    <source>
        <dbReference type="SAM" id="MobiDB-lite"/>
    </source>
</evidence>
<dbReference type="AlphaFoldDB" id="A0A7W5VG50"/>
<comment type="caution">
    <text evidence="2">The sequence shown here is derived from an EMBL/GenBank/DDBJ whole genome shotgun (WGS) entry which is preliminary data.</text>
</comment>
<evidence type="ECO:0000313" key="3">
    <source>
        <dbReference type="Proteomes" id="UP000579945"/>
    </source>
</evidence>
<dbReference type="EMBL" id="JACIBV010000002">
    <property type="protein sequence ID" value="MBB3733055.1"/>
    <property type="molecule type" value="Genomic_DNA"/>
</dbReference>
<organism evidence="2 3">
    <name type="scientific">Nonomuraea dietziae</name>
    <dbReference type="NCBI Taxonomy" id="65515"/>
    <lineage>
        <taxon>Bacteria</taxon>
        <taxon>Bacillati</taxon>
        <taxon>Actinomycetota</taxon>
        <taxon>Actinomycetes</taxon>
        <taxon>Streptosporangiales</taxon>
        <taxon>Streptosporangiaceae</taxon>
        <taxon>Nonomuraea</taxon>
    </lineage>
</organism>
<protein>
    <submittedName>
        <fullName evidence="2">Uncharacterized protein</fullName>
    </submittedName>
</protein>
<dbReference type="Proteomes" id="UP000579945">
    <property type="component" value="Unassembled WGS sequence"/>
</dbReference>